<dbReference type="RefSeq" id="WP_084193067.1">
    <property type="nucleotide sequence ID" value="NZ_FSRL01000001.1"/>
</dbReference>
<evidence type="ECO:0000313" key="4">
    <source>
        <dbReference type="Proteomes" id="UP000184932"/>
    </source>
</evidence>
<evidence type="ECO:0000256" key="1">
    <source>
        <dbReference type="ARBA" id="ARBA00022527"/>
    </source>
</evidence>
<dbReference type="CDD" id="cd16936">
    <property type="entry name" value="HATPase_RsbW-like"/>
    <property type="match status" value="1"/>
</dbReference>
<keyword evidence="4" id="KW-1185">Reference proteome</keyword>
<feature type="domain" description="Histidine kinase/HSP90-like ATPase" evidence="2">
    <location>
        <begin position="38"/>
        <end position="159"/>
    </location>
</feature>
<dbReference type="PANTHER" id="PTHR35526">
    <property type="entry name" value="ANTI-SIGMA-F FACTOR RSBW-RELATED"/>
    <property type="match status" value="1"/>
</dbReference>
<dbReference type="SUPFAM" id="SSF55874">
    <property type="entry name" value="ATPase domain of HSP90 chaperone/DNA topoisomerase II/histidine kinase"/>
    <property type="match status" value="1"/>
</dbReference>
<dbReference type="EMBL" id="FSRL01000001">
    <property type="protein sequence ID" value="SIO17021.1"/>
    <property type="molecule type" value="Genomic_DNA"/>
</dbReference>
<dbReference type="AlphaFoldDB" id="A0A1N6HB13"/>
<keyword evidence="3" id="KW-0418">Kinase</keyword>
<dbReference type="InterPro" id="IPR050267">
    <property type="entry name" value="Anti-sigma-factor_SerPK"/>
</dbReference>
<evidence type="ECO:0000259" key="2">
    <source>
        <dbReference type="Pfam" id="PF13581"/>
    </source>
</evidence>
<sequence length="169" mass="18927">MPNRVRTIDRPALAQRHTCERWPQNALRIVLSSTPLEVRRALEQVLGDLSPLDLNESERGIVELVLAEVLNNVVEHAYDENGSGEIKIAVLQGDRRLFCCVTDRGRPMPGLVVPVGQAAELDVPTNELPEGGFGWLLIRELTRDLRYTRTDNENRLTFSLDLVGFAEGD</sequence>
<proteinExistence type="predicted"/>
<dbReference type="PANTHER" id="PTHR35526:SF3">
    <property type="entry name" value="ANTI-SIGMA-F FACTOR RSBW"/>
    <property type="match status" value="1"/>
</dbReference>
<dbReference type="Proteomes" id="UP000184932">
    <property type="component" value="Unassembled WGS sequence"/>
</dbReference>
<gene>
    <name evidence="3" type="ORF">SAMN05444002_3232</name>
</gene>
<dbReference type="GO" id="GO:0004674">
    <property type="term" value="F:protein serine/threonine kinase activity"/>
    <property type="evidence" value="ECO:0007669"/>
    <property type="project" value="UniProtKB-KW"/>
</dbReference>
<accession>A0A1N6HB13</accession>
<protein>
    <submittedName>
        <fullName evidence="3">Serine/threonine-protein kinase RsbW</fullName>
    </submittedName>
</protein>
<dbReference type="InterPro" id="IPR036890">
    <property type="entry name" value="HATPase_C_sf"/>
</dbReference>
<name>A0A1N6HB13_9RHOB</name>
<keyword evidence="3" id="KW-0808">Transferase</keyword>
<dbReference type="Pfam" id="PF13581">
    <property type="entry name" value="HATPase_c_2"/>
    <property type="match status" value="1"/>
</dbReference>
<dbReference type="InterPro" id="IPR003594">
    <property type="entry name" value="HATPase_dom"/>
</dbReference>
<organism evidence="3 4">
    <name type="scientific">Vannielia litorea</name>
    <dbReference type="NCBI Taxonomy" id="1217970"/>
    <lineage>
        <taxon>Bacteria</taxon>
        <taxon>Pseudomonadati</taxon>
        <taxon>Pseudomonadota</taxon>
        <taxon>Alphaproteobacteria</taxon>
        <taxon>Rhodobacterales</taxon>
        <taxon>Paracoccaceae</taxon>
        <taxon>Vannielia</taxon>
    </lineage>
</organism>
<dbReference type="STRING" id="1217970.SAMN05444002_3232"/>
<dbReference type="OrthoDB" id="9792240at2"/>
<reference evidence="4" key="1">
    <citation type="submission" date="2016-11" db="EMBL/GenBank/DDBJ databases">
        <authorList>
            <person name="Varghese N."/>
            <person name="Submissions S."/>
        </authorList>
    </citation>
    <scope>NUCLEOTIDE SEQUENCE [LARGE SCALE GENOMIC DNA]</scope>
    <source>
        <strain evidence="4">DSM 29440</strain>
    </source>
</reference>
<dbReference type="Gene3D" id="3.30.565.10">
    <property type="entry name" value="Histidine kinase-like ATPase, C-terminal domain"/>
    <property type="match status" value="1"/>
</dbReference>
<keyword evidence="1" id="KW-0723">Serine/threonine-protein kinase</keyword>
<evidence type="ECO:0000313" key="3">
    <source>
        <dbReference type="EMBL" id="SIO17021.1"/>
    </source>
</evidence>